<evidence type="ECO:0000313" key="1">
    <source>
        <dbReference type="EMBL" id="CAK0864092.1"/>
    </source>
</evidence>
<keyword evidence="2" id="KW-1185">Reference proteome</keyword>
<comment type="caution">
    <text evidence="1">The sequence shown here is derived from an EMBL/GenBank/DDBJ whole genome shotgun (WGS) entry which is preliminary data.</text>
</comment>
<protein>
    <submittedName>
        <fullName evidence="1">Uncharacterized protein</fullName>
    </submittedName>
</protein>
<dbReference type="Proteomes" id="UP001189429">
    <property type="component" value="Unassembled WGS sequence"/>
</dbReference>
<gene>
    <name evidence="1" type="ORF">PCOR1329_LOCUS52053</name>
</gene>
<dbReference type="EMBL" id="CAUYUJ010016328">
    <property type="protein sequence ID" value="CAK0864092.1"/>
    <property type="molecule type" value="Genomic_DNA"/>
</dbReference>
<accession>A0ABN9UVE8</accession>
<sequence>MKDLHQKGFLGISYWVCAACGNQHAGICSANPGQQQDPVSCRVHPVCSCGHQKFRNITPPLRFDGEGTLCDMNKFDDMMLYLSKVCKQGSCGSFLIHNCQMPCRQQPQAAQKRVDESARVDMESSRPEDTAMILGRIDNLDDFNETLRWIVLDEDTGIFANCQGSLQSSDTPRPDREENKLFQQLLVLYRSLCPVLALCVHGSHSLAPSLMQVRDAVLLDASWLNQVVDTRRLGFVLCPARYATRWDWVSA</sequence>
<organism evidence="1 2">
    <name type="scientific">Prorocentrum cordatum</name>
    <dbReference type="NCBI Taxonomy" id="2364126"/>
    <lineage>
        <taxon>Eukaryota</taxon>
        <taxon>Sar</taxon>
        <taxon>Alveolata</taxon>
        <taxon>Dinophyceae</taxon>
        <taxon>Prorocentrales</taxon>
        <taxon>Prorocentraceae</taxon>
        <taxon>Prorocentrum</taxon>
    </lineage>
</organism>
<evidence type="ECO:0000313" key="2">
    <source>
        <dbReference type="Proteomes" id="UP001189429"/>
    </source>
</evidence>
<name>A0ABN9UVE8_9DINO</name>
<proteinExistence type="predicted"/>
<reference evidence="1" key="1">
    <citation type="submission" date="2023-10" db="EMBL/GenBank/DDBJ databases">
        <authorList>
            <person name="Chen Y."/>
            <person name="Shah S."/>
            <person name="Dougan E. K."/>
            <person name="Thang M."/>
            <person name="Chan C."/>
        </authorList>
    </citation>
    <scope>NUCLEOTIDE SEQUENCE [LARGE SCALE GENOMIC DNA]</scope>
</reference>